<evidence type="ECO:0000313" key="9">
    <source>
        <dbReference type="Proteomes" id="UP001489004"/>
    </source>
</evidence>
<keyword evidence="3" id="KW-0509">mRNA transport</keyword>
<evidence type="ECO:0000259" key="7">
    <source>
        <dbReference type="Pfam" id="PF03177"/>
    </source>
</evidence>
<evidence type="ECO:0000313" key="8">
    <source>
        <dbReference type="EMBL" id="KAK9808624.1"/>
    </source>
</evidence>
<dbReference type="AlphaFoldDB" id="A0AAW1PKM5"/>
<dbReference type="GO" id="GO:0006606">
    <property type="term" value="P:protein import into nucleus"/>
    <property type="evidence" value="ECO:0007669"/>
    <property type="project" value="TreeGrafter"/>
</dbReference>
<evidence type="ECO:0000256" key="3">
    <source>
        <dbReference type="ARBA" id="ARBA00022816"/>
    </source>
</evidence>
<dbReference type="Gene3D" id="1.20.58.1380">
    <property type="match status" value="1"/>
</dbReference>
<protein>
    <recommendedName>
        <fullName evidence="7">Nucleoporin Nup133/Nup155-like C-terminal domain-containing protein</fullName>
    </recommendedName>
</protein>
<dbReference type="GO" id="GO:0000972">
    <property type="term" value="P:transcription-dependent tethering of RNA polymerase II gene DNA at nuclear periphery"/>
    <property type="evidence" value="ECO:0007669"/>
    <property type="project" value="TreeGrafter"/>
</dbReference>
<keyword evidence="5" id="KW-0811">Translocation</keyword>
<keyword evidence="4" id="KW-0653">Protein transport</keyword>
<name>A0AAW1PKM5_9CHLO</name>
<evidence type="ECO:0000256" key="5">
    <source>
        <dbReference type="ARBA" id="ARBA00023010"/>
    </source>
</evidence>
<comment type="caution">
    <text evidence="8">The sequence shown here is derived from an EMBL/GenBank/DDBJ whole genome shotgun (WGS) entry which is preliminary data.</text>
</comment>
<keyword evidence="9" id="KW-1185">Reference proteome</keyword>
<organism evidence="8 9">
    <name type="scientific">[Myrmecia] bisecta</name>
    <dbReference type="NCBI Taxonomy" id="41462"/>
    <lineage>
        <taxon>Eukaryota</taxon>
        <taxon>Viridiplantae</taxon>
        <taxon>Chlorophyta</taxon>
        <taxon>core chlorophytes</taxon>
        <taxon>Trebouxiophyceae</taxon>
        <taxon>Trebouxiales</taxon>
        <taxon>Trebouxiaceae</taxon>
        <taxon>Myrmecia</taxon>
    </lineage>
</organism>
<feature type="domain" description="Nucleoporin Nup133/Nup155-like C-terminal" evidence="7">
    <location>
        <begin position="563"/>
        <end position="691"/>
    </location>
</feature>
<dbReference type="PANTHER" id="PTHR13405">
    <property type="entry name" value="NUCLEAR PORE COMPLEX PROTEIN NUP133"/>
    <property type="match status" value="1"/>
</dbReference>
<gene>
    <name evidence="8" type="ORF">WJX72_000762</name>
</gene>
<dbReference type="GO" id="GO:0016973">
    <property type="term" value="P:poly(A)+ mRNA export from nucleus"/>
    <property type="evidence" value="ECO:0007669"/>
    <property type="project" value="TreeGrafter"/>
</dbReference>
<dbReference type="GO" id="GO:0017056">
    <property type="term" value="F:structural constituent of nuclear pore"/>
    <property type="evidence" value="ECO:0007669"/>
    <property type="project" value="InterPro"/>
</dbReference>
<dbReference type="InterPro" id="IPR007187">
    <property type="entry name" value="Nucleoporin_Nup133/Nup155_C"/>
</dbReference>
<reference evidence="8 9" key="1">
    <citation type="journal article" date="2024" name="Nat. Commun.">
        <title>Phylogenomics reveals the evolutionary origins of lichenization in chlorophyte algae.</title>
        <authorList>
            <person name="Puginier C."/>
            <person name="Libourel C."/>
            <person name="Otte J."/>
            <person name="Skaloud P."/>
            <person name="Haon M."/>
            <person name="Grisel S."/>
            <person name="Petersen M."/>
            <person name="Berrin J.G."/>
            <person name="Delaux P.M."/>
            <person name="Dal Grande F."/>
            <person name="Keller J."/>
        </authorList>
    </citation>
    <scope>NUCLEOTIDE SEQUENCE [LARGE SCALE GENOMIC DNA]</scope>
    <source>
        <strain evidence="8 9">SAG 2043</strain>
    </source>
</reference>
<dbReference type="GO" id="GO:0031080">
    <property type="term" value="C:nuclear pore outer ring"/>
    <property type="evidence" value="ECO:0007669"/>
    <property type="project" value="TreeGrafter"/>
</dbReference>
<dbReference type="Proteomes" id="UP001489004">
    <property type="component" value="Unassembled WGS sequence"/>
</dbReference>
<dbReference type="EMBL" id="JALJOR010000011">
    <property type="protein sequence ID" value="KAK9808624.1"/>
    <property type="molecule type" value="Genomic_DNA"/>
</dbReference>
<accession>A0AAW1PKM5</accession>
<proteinExistence type="predicted"/>
<evidence type="ECO:0000256" key="2">
    <source>
        <dbReference type="ARBA" id="ARBA00022448"/>
    </source>
</evidence>
<comment type="subcellular location">
    <subcellularLocation>
        <location evidence="1">Nucleus envelope</location>
    </subcellularLocation>
</comment>
<evidence type="ECO:0000256" key="6">
    <source>
        <dbReference type="ARBA" id="ARBA00023242"/>
    </source>
</evidence>
<dbReference type="Pfam" id="PF03177">
    <property type="entry name" value="Nucleoporin_C"/>
    <property type="match status" value="1"/>
</dbReference>
<keyword evidence="6" id="KW-0539">Nucleus</keyword>
<keyword evidence="2" id="KW-0813">Transport</keyword>
<evidence type="ECO:0000256" key="4">
    <source>
        <dbReference type="ARBA" id="ARBA00022927"/>
    </source>
</evidence>
<evidence type="ECO:0000256" key="1">
    <source>
        <dbReference type="ARBA" id="ARBA00004259"/>
    </source>
</evidence>
<sequence>MTQPLPPLVAEAAKGNSALEGGLDGATGLCWLLTRNSLSLWQLGADQRVYQQQLPYALKGGHHVSVLTYSQDGTVTVLLATRSPAEEAVLLWGPEGRALQAWSDKTGFRSQNLDAACLGADSTADGTSWDILTSAGVQHLPIGLQGQASAAQQTWQTPGQPSSRPLQVCPSQDVQPALSTEALQTVYSTLDAAVAGGGMADLANRLERAGAFKGDGAANAITAYSKRLVDTLPKHWGGAASSAAITDQLAQKRLLHNSLLHTLAQSGSLARLAPATLRAVLANAEKLAAVEAIRETEDRALGSRGGLAGDALPMQAAVKWAGEQCKPKVAGPQEQRTPWEVFFSCPSTASRAFFAAIATQAPQLAQGSRAAKAVLDDLLDLAKVATNALNAAVAQRAWHEQQVANEAARAVSGADEPQWDADLEVRSALQALVEALLRITDAVVSEAPDRLHEFALLLLDLTERLLNSFAAAQWVLEIRQVGPLSEQYAAVRDHALQALLQLAVAVCDQGDPFGESMLQRVESLAEAHRGYSQLFDVCAYLEDAERLYGHMAALTGATAGTGFHQSAADYVFERLYSDGRKAQLLELPDEFNGQLLEWLSQRGYEGPFLELRWLHELRMQHYPEAAQTLLHMSQHEQKSIAAAQRTACLSKLAAAASQPSDLRGVAPHTQAHLQRANGRLALLEVQELLALSNQPPMGARALAEAAMAEAQQPDAAVLVFDILAAAGQDFRAENRPLFEAAWRRLVAATDWNQVSQDRASMPDDAFRHHLATMPVAAGAQRCYCQQPEDRALCVDGELAAVFPPEQTLELLKSIATQSCAHSSGDLVFAFEQGCLGYHGSEMAGGVAEVDAMIV</sequence>
<dbReference type="PANTHER" id="PTHR13405:SF11">
    <property type="entry name" value="NUCLEAR PORE COMPLEX PROTEIN NUP133"/>
    <property type="match status" value="1"/>
</dbReference>
<dbReference type="InterPro" id="IPR037624">
    <property type="entry name" value="Nup133-like"/>
</dbReference>